<feature type="region of interest" description="Disordered" evidence="5">
    <location>
        <begin position="7163"/>
        <end position="7224"/>
    </location>
</feature>
<dbReference type="PROSITE" id="PS00455">
    <property type="entry name" value="AMP_BINDING"/>
    <property type="match status" value="4"/>
</dbReference>
<feature type="region of interest" description="Disordered" evidence="5">
    <location>
        <begin position="1"/>
        <end position="28"/>
    </location>
</feature>
<dbReference type="NCBIfam" id="TIGR01733">
    <property type="entry name" value="AA-adenyl-dom"/>
    <property type="match status" value="4"/>
</dbReference>
<dbReference type="CDD" id="cd19542">
    <property type="entry name" value="CT_NRPS-like"/>
    <property type="match status" value="4"/>
</dbReference>
<dbReference type="InterPro" id="IPR020806">
    <property type="entry name" value="PKS_PP-bd"/>
</dbReference>
<gene>
    <name evidence="7" type="ORF">SLS60_011517</name>
</gene>
<feature type="region of interest" description="Disordered" evidence="5">
    <location>
        <begin position="6988"/>
        <end position="7015"/>
    </location>
</feature>
<feature type="domain" description="Carrier" evidence="6">
    <location>
        <begin position="7708"/>
        <end position="7788"/>
    </location>
</feature>
<dbReference type="NCBIfam" id="NF003417">
    <property type="entry name" value="PRK04813.1"/>
    <property type="match status" value="6"/>
</dbReference>
<feature type="domain" description="Carrier" evidence="6">
    <location>
        <begin position="5897"/>
        <end position="5973"/>
    </location>
</feature>
<proteinExistence type="inferred from homology"/>
<feature type="compositionally biased region" description="Polar residues" evidence="5">
    <location>
        <begin position="7000"/>
        <end position="7015"/>
    </location>
</feature>
<reference evidence="7 8" key="1">
    <citation type="submission" date="2024-02" db="EMBL/GenBank/DDBJ databases">
        <title>De novo assembly and annotation of 12 fungi associated with fruit tree decline syndrome in Ontario, Canada.</title>
        <authorList>
            <person name="Sulman M."/>
            <person name="Ellouze W."/>
            <person name="Ilyukhin E."/>
        </authorList>
    </citation>
    <scope>NUCLEOTIDE SEQUENCE [LARGE SCALE GENOMIC DNA]</scope>
    <source>
        <strain evidence="7 8">M42-189</strain>
    </source>
</reference>
<evidence type="ECO:0000259" key="6">
    <source>
        <dbReference type="PROSITE" id="PS50075"/>
    </source>
</evidence>
<dbReference type="InterPro" id="IPR036736">
    <property type="entry name" value="ACP-like_sf"/>
</dbReference>
<dbReference type="SUPFAM" id="SSF47336">
    <property type="entry name" value="ACP-like"/>
    <property type="match status" value="6"/>
</dbReference>
<dbReference type="Proteomes" id="UP001521785">
    <property type="component" value="Unassembled WGS sequence"/>
</dbReference>
<dbReference type="InterPro" id="IPR045851">
    <property type="entry name" value="AMP-bd_C_sf"/>
</dbReference>
<feature type="domain" description="Carrier" evidence="6">
    <location>
        <begin position="7039"/>
        <end position="7115"/>
    </location>
</feature>
<evidence type="ECO:0000256" key="3">
    <source>
        <dbReference type="ARBA" id="ARBA00022598"/>
    </source>
</evidence>
<feature type="domain" description="Carrier" evidence="6">
    <location>
        <begin position="658"/>
        <end position="734"/>
    </location>
</feature>
<dbReference type="SMART" id="SM00823">
    <property type="entry name" value="PKS_PP"/>
    <property type="match status" value="6"/>
</dbReference>
<dbReference type="InterPro" id="IPR000873">
    <property type="entry name" value="AMP-dep_synth/lig_dom"/>
</dbReference>
<dbReference type="PROSITE" id="PS00012">
    <property type="entry name" value="PHOSPHOPANTETHEINE"/>
    <property type="match status" value="2"/>
</dbReference>
<keyword evidence="3" id="KW-0436">Ligase</keyword>
<dbReference type="InterPro" id="IPR042099">
    <property type="entry name" value="ANL_N_sf"/>
</dbReference>
<organism evidence="7 8">
    <name type="scientific">Paraconiothyrium brasiliense</name>
    <dbReference type="NCBI Taxonomy" id="300254"/>
    <lineage>
        <taxon>Eukaryota</taxon>
        <taxon>Fungi</taxon>
        <taxon>Dikarya</taxon>
        <taxon>Ascomycota</taxon>
        <taxon>Pezizomycotina</taxon>
        <taxon>Dothideomycetes</taxon>
        <taxon>Pleosporomycetidae</taxon>
        <taxon>Pleosporales</taxon>
        <taxon>Massarineae</taxon>
        <taxon>Didymosphaeriaceae</taxon>
        <taxon>Paraconiothyrium</taxon>
    </lineage>
</organism>
<dbReference type="Pfam" id="PF00501">
    <property type="entry name" value="AMP-binding"/>
    <property type="match status" value="5"/>
</dbReference>
<dbReference type="SUPFAM" id="SSF56801">
    <property type="entry name" value="Acetyl-CoA synthetase-like"/>
    <property type="match status" value="5"/>
</dbReference>
<keyword evidence="1" id="KW-0596">Phosphopantetheine</keyword>
<keyword evidence="2" id="KW-0597">Phosphoprotein</keyword>
<evidence type="ECO:0000313" key="7">
    <source>
        <dbReference type="EMBL" id="KAL1591925.1"/>
    </source>
</evidence>
<keyword evidence="8" id="KW-1185">Reference proteome</keyword>
<dbReference type="InterPro" id="IPR010071">
    <property type="entry name" value="AA_adenyl_dom"/>
</dbReference>
<dbReference type="InterPro" id="IPR023213">
    <property type="entry name" value="CAT-like_dom_sf"/>
</dbReference>
<comment type="caution">
    <text evidence="7">The sequence shown here is derived from an EMBL/GenBank/DDBJ whole genome shotgun (WGS) entry which is preliminary data.</text>
</comment>
<dbReference type="Gene3D" id="3.30.559.10">
    <property type="entry name" value="Chloramphenicol acetyltransferase-like domain"/>
    <property type="match status" value="9"/>
</dbReference>
<feature type="domain" description="Carrier" evidence="6">
    <location>
        <begin position="3272"/>
        <end position="3348"/>
    </location>
</feature>
<evidence type="ECO:0000256" key="4">
    <source>
        <dbReference type="ARBA" id="ARBA00029454"/>
    </source>
</evidence>
<sequence length="7844" mass="868234">MALDKAQVQSCQFPSLGRGSGSDQKRPLSVRVELQRPELLQQIFAEDNGDASLVAAVRAAWALVLRTYTGLDQVCFGYGEVGGDKTTDDNGQRDPVVAFHVSDEFAIADLIQRAKDDSFAPAQSGHESFQYNTSCHLRLLVKVLKTGISVLLEYRNSYISTEFARSIASTTDKALELALSSPELIVREADLLSDRNRNQIEKWNSEPLLRVDSTIHDTIASVTSRIPDVEAVASWDGNFTYRELDEHAFLPLDPAAPRERLEFLVHAVGAKVVLCSPTESHIVDGLADSLLAIDEEFIGTLSPFAERPQSRVGSHNAAYIIPTSGTTGQPKLSLLEHGNYCTGASAHFVGLGFDTKPLRALQFAAHSFDSSVLEILSPLMFGGTICIPDENDRLNDISKVINDMKITWASLTPTFVRFLEPSMIPTLATIILMGEAMSQANLDTWSQINLINGLPVGCTGELLIEGHIAGRGYLGDEEKTAQAFVTDVAWASRPFRGYLTGDLVIQRPDGGFTIVGRKDNQVKYHGQRIELLEIEHHLNLDSLVKHNLVFLPKTGPCKERLVAVVTLAQNTTEDQPLVLFEGQEKTTADAAVEAIRARVSTRLPFYMVPTVWIAVASLPLLTSGKLDRKRTSQWLGAMSDETYQHAVPATTDSSSQDESASSRESLLRSIWARVLNLPVEQIGLNRAFLSLGGDSISAMQVMSQCRKQGISVGVQEILRSRSLIELATLVKEVQVSADRAIEEIDVPFDLTPIQSLWFQLPNQGHGHFNQSFYLKVQRNVNAADFRAAVETLVGRHSMLRARFTLSDENVWQQRVTNNISDSYRFRHTAVTTKEQVDNMIEDSQKCLHHATGPLLAADLFELGNEQHAFLVAHHLVIDLVSWRLILEELEELLTGSSLMPPALPFQRWAQLQRDHAKTLRPDKVLPPADIPALDFSYWGIQHADNTYGNAGHASFELSRDHTALFLGDCHAPLRTEPVEVLLASLLHSWSKVFHGRSIPAIFNEGHGREPWDSDIDITRTVGWFTTVYPISVTPSDDPIETIRMVKDFRRQIPFNGRPYFAKRVLTEDGKEIYGTHWPMEISFNYLGQYQQLERKDALLQPLESMAGETRGAGGTADVGYASPRFGLFEISAIVFKGQLKFAFTFNRHMQHQDRIQEWVSSCSQVLTGMIQSLPSITPRTTLSDFPLLTLNEERFQAMLHRLSKLGVPANEIESAYPCSSMQEGLLLSQSKDAGFYAAVTIHELTIPNGHPKWQDIADSWTRVVARHPALRTIFLENIGAEEGLYDQVVLKSADPNIVHLQCATEEEALLLIEEQRSVSYENGSNPPHRFTICSTAEGRIFCCLEISHAIMDGHSMSVLFRDLRQAYENILAEDGPPYADYIAYLMKQPQEASQEFWRSYLKGSEVCSFPMLNDGVIAEKQLQNIRVDCGNISILDLQAFCNANGITLANIFHTAWAVTLSLYVDSSDVTFGYLTSARDSDDIPRVQDMVGPIINTLVCRVQLDDGTRSLLDVIRDVQRDYVDAIPHRHIALAEVQHMLDLAGANLFNTALSYRRLPSENTSNNEKLKYIEKAPIYDPTEYPVSINIEVSDEAAMIDLDFWTDYLSAAQAENVASTFVRTLENIIHNAEHSLSSLDNLSGRHWQKIQDWNVMPETIHECVHRRFEEWVKIQPDAPAIRGHDGDYTYAELDAVTERLAHYLVDLGVGPEVFVPTCFDKSTFAVVAMLAVLKAGGAAVPLDAKHPKPALESRVEDTQAQVVLTTATRSELFEDIAPDVIVVDAVLLDDLSDVEDAACTAIAPHNPAFVIFTSGSTGRPKGVVLEHAAFVTSSYAHGSRLGVGRETRFLQFASYTFDNSLEEMFTTLQRGGCVCVPSEEDRMNDLAGAIARLNANFMDLTPTVASLLNPKDVPTIKGMGLGGEALTKAVVEQWSPYVHVMGQYGPSEASVNSAFKSFKNFKQGDDPTNIGRAVGSVSWIVDPADRNRLVPIGCKGELLIEGPILARGYLRDPEKTRLAFIQDPAWARSSGGHSRRFYCTGDLVHYTGEGEIMYLGRKDSQVKLNGQRIELGEIEHHLKLALPSNAQSAVELVKFTDSKATKALVGFICLSELSTEARVGEMTEDVRAKAKEAEVVLANALPSYYVPSMFVPMTSMPMTTSGKLDRKVLRQIAQAIPEENLHIFRLAGKSGRAPSGPVETILAQLWAAVLNLPADSVGANDSFFRLGGDSIGAMRLVTASRKEGIVLAVSNIFSQPQLADLAATAVVLSSEELSAPPEPEVAPFELLPEHKKRHIIDLAASECGVFPDSIEDIYPCSRLQEGLIALSATEPGSYVAQTIYRLPIDIDVQRFQAAWNKVVAEEAILRTRIIYVEDQGFLQVVLRDGVEWSQLNNLQDISNAHRHLPAKPGGRLASYTIVGRDTSSVFFVWTAHHAVYDGWSLTNLLGKVESYYRDTTEALHAAVPYSRFIKYLTSLDAKQSDDFWLSMFEDINAPQFPQLPSPEYKVEASGQLHHHVPVTRRSGTDITMPSMIRAAWALMLGAYSGSDDVLWGETNSGREVPVPGIEDIIGATITTSPMRLKVNRRVTVDDYLQEVQRRTSAAIPHQFAGLQHIRKLSSDTAAACDFQSLLVITSGDDLKNPDGGLWDLQSTGAVGTNFFNYGLIFECSVDNTGIEVEAHYDSQVIQPWLVQRLLEQFSFFINLLNKEESLQRVLGDLSMLNSADGEVISAWNSRPVNVVDRCIHDSVSQSQVILRPTSIAIDSWDIGEMSYKEFDDRTTCLASRLISLGVAPQSYVPICFEKSGWTIVAIFAIMKCGAAFVPLDFEAPLLRLREIVGDVQAKLILCGSQHEALCKSLSCNTLVVDRRATNDHTKQPHSFPSIQSDTTAYVLFTSGSTGKPKGAVISHRAFSSASAAFAPAFGISETSRVLQFSSYTFDACLIEIFSTLIMGGTVCVPDQSSRTNDLAGVINKMRVNLACLTPSVVRMIQPSQVPTVKTLLLVGEAMSQQDLLTWADRVTLCNGYGPTECSAIATVNIMSATTKPNNLGKVVTARGWVVSRDDIHQLVPVGAVGELILEGGGVGLGYLNNPEKTAEAYVEQVNWVMGDDLKVGASRKFYKTGDLVRYNEDGTLLYLGRKDNQTKVRGQRLELTEVEHHLIQDPVVQNALASVPKSGPCAKRLVGIVSLRDVAISGASKAELQLLPKDTASFNIATIRERLETRLPSYMIPSLWIAISKFPLMPSAKMDRKKVVQWLENMDNDTYRTIATLGLEDTQDDADVVDRKLQAIFAKVLNLAPEDIRMSQSFLRLGGDSIAAMQVSSMCRAQGLAISVQDIVKSKSIAALAAGVSITRNNATTTSQPQEYNLPFDLGPIQRLFFDTVGDNYNHFNQSSVFKLARSFELKEIEEALDALVNVHPMLRARYFQDESRIWKQSVARSPTPFKLRHHQVTSAKEEYLRPIIDESQGTLSIVNGPTFSADLFDIDEDFSQAIALVAHHLVIDVVSWGVILEDLESLLNGTAPPPQSLPFHAWTQQQAAQARQESAEKVMPLATIPPADFEYWGLDASDNLNGDVITEDIELSPKDSMLILGAHDALATEPVDVFIAALLESFRKAFPDRHTATIHNEGHGREPFDSQDLSRTVGWCTTMAPIHLPVSSEDPTDIVSTIRWVSSLREKTPGKGRPYFAYRLLTSEGQERFASHWPAEVTFNYLGRMQNMERKDALLQRMPNISTTDVSETTPRLALFEVTALVSQGTIKLSFDFNRRMSRQSQIKDWMAACRETLVDAVDQLLQLRSEPSLDSFKLLPLTYNGMSKLSALLPTGTAIEDIEDIYPASPMQQGMLLSQLKNPELYSYHCIMEVKSTTTGQQVNPRKIAEAWQIVVQRHPILRTVFVESISKTGLMDQVVFKNRPGRITWIADCDAEEVARLLREQPLIDFREFNTPHRFTICKTQAGDIWAKLEMSHAICDGTSIPIILNDLARAYGNKLTRADVGPAYSNFIAHTLTNNRDAALNFWKAYLTGVEPCFFPVLHDGVPGPHEMGSYELHLQNIAPMTAFCKKFGVTLSNVLQLAWALVLHTYVGASDVSFGVVASGRDVPVKHIDETVGCFVNMLICRLELSDDTTIHQLLEKLQAHSVDAMAHQGCSLADLQHELQLSSLFNTVFTFQRRQLSRDPTKTALAFENVEAADPGEFLMTLNVDVSDEGATVDFGFWKDKVHPSQARNIVDAFEKILASIISSSDKDITITELDMFTESSLQQIMDWNAELPSPVRRCVHEVIQEQVLVRPRSTKAIESTELTVTYQEFDEITTRLGLHLQTFGVGPETFVPILFEKSPWAPIAMIAIMKAGGAYVPLDPKHPPARLRELIADVGAKVALCSRTYHPRASEVIGNAVIVDRLSVNKLPLSRGLRLKSDATPENPAYCLFTSGTTGKPKGTIIPHEAFCTNAAAFTPAIGIHSNSRTFQFASYTFDASCLEILAALMVGATVCVPTEDERMSDPAGAIRRMKATWSLLTPSVLSTLKSTQLPTLKSLVAGGEAVPAAEAEKWQNRLHFVIAYGPTETAVIASTIHKTADIDGRNIGLASACRLWVVHPRNHDKLMPIGAVGELLIEGYTVARGYLGDEVKTAKAFITNPAWASSLPSEQGSFSTARMYKSGDLVRYNPDGTVGYIGRKDTQIKLNGRRIELAEIEFHVNDKFADNIQSAVELVAPASRTSSKALAVFFAINDDPRASSVEIVQPASSDLPQSDELLLPMDDDVREVCKSLENALVGVLPAYMIPSIFFPMKKLPWTPAGKLDRNRLKVLVQNLSKETMSPYRLANSMHKKKPRTEAEKRLQKLVSSVLNLPLSSVGADDSFIRLGGDSIAAMRLVAAAQTEHLDLSVIDIFKRPKISDLAANCKLTTTSPRIEHNIGTFELLPRDLQRSQVVQELSDMCRVPKNKIQDAYPPSPLQEAFVALSIKQPGAYVAQHVLALAESVDLKKFQAAWEKVVQEIDLLRTRIAQLQSGAFMQAVLIEDPIIWREASTLEETEEEAAKLPAYLGGKLATYAVVRTSSTRLFVWTIHHALYDGWSIAFLLQRVQQIYQAGSSDVPKVPYTRFIQYLQNTSHDASAEFWKYHLAGAAPYQFPQQHTNTSETPNGQTLQHTAKLVRQRHKDITPPTFIRAAWALLLSAYTGSSDVVFGETLTGRDIAVPGVTDICGPTLTTVPTRVQVNRDGNVLDLLRGIAQVATDRIPHQHFGLSELKRVDEYTAAACEFQNLLIIQTGSEEPTESMWSHHNNGVQGQYFTYPLVIECQTNQTSISITAYYDENVISSWEVQRILYQFDSILAQLNSVGNIRDVQVFSEQDKQFLSSLNAAEPLVVNDTMPSLFLQQVSAHQHAPAVSAFDGDLTYGELRDLASRLAHELIILGAGPEKLVPICVDKSRWAIVAIMGVLISGAGYVPLSPDHPTSRHRQIVQDCNASMALCSPQYESRMADIVGKVLKISETAIRQLPTRQAAVTLRATPDNICYVMYTSGSTGVPKGVTIEHRAIATSSAAMRKALNITPSSRLFQFASFVFDVSVLEILTALTCGAVVCVPSEEGRTTDIASAINSLKATWTCLTPSVANVIESPESVPTLQTFASAADPLTPETIKKWGPGLQLLNAYGPTEASVIALSNVVGSTPRESTIIGRALESGRAWLTSPEDPHQLAPVGAVAELCLEGPFLARGYWNNRAKTAEVFIENPRFMKEFSKKTYSRIYRTGDLVRYASDGRVHYLGRKDNQIKLAGQRMELGEIEHHLQADETVKHAVVLLPKSGAAKRKLTAIVSLHRVPSDIDSHDKPWNAPINQPEVLQQINVAKERLSNLVPPYMVPTLWIAVPRIPALASAKLDRKQVGAWLGDMDEETYRMILDIENSMEPAIPTSGIVVKMQGIWAKVLNMPIDEVKPNKTWLSLGGDSITAMQLLARCRKEGINITLNQVLRSKSLAHLAESVGASVMMETGEDKTDKPFALSPIQRLYFHSLGDDKNFHFNQSFTLRLARKTNPSSLKSALDAVVRCHSMLRARFTKDTNGEWVQTIPSDISNAYAFHVQEGIPLSGLPELVCKTQESLAIVNGPVFATVLFNAPSGEQVLFLTAHHLVIDVVSWRIILGDLEESLTSSASVQLQKGLSFATWNEKQLAHTTEPAQTAIIQKQSFQVEPANLAFWGLDKRPNVYGDMERETFSLDEKVSALALSDHSALRTDIVDLFLAAIVHSFSRVFVTRKTPTIFNETHGREPWEFSNLDLSRTVGWFTTMYPVHVAIAEDEDDVVQTVRQVKDLRRKVTENGRPYFAHRYLTEDGQTRFSDHEPMEILFNYLGRMQQLEAPDALFQPVHFSEDDEARMTDTGANLRRLALFEVSASVEHGKINFTFMYNQLMKNQKGIRRWITECQRTLEEIVSTLSEVKTPQPTLSDFPLLPLDSYDRLNRVIKSLGSVGVSYPQVEDIYPCAAVQEGMILSQIKDPSAYFSFTTFELKAKRGRVDVQRVLQAWKKVVDRHQALRTLFVDSVCKGGVFDQVVVRVPDTGALTVSCADNELTTKLDSIQYRDLNGKRNPRLPHQLAVIQTTSGRVVVKMEINHVVIDGGSLAVIRHDLEEAYEGRLSDDEGPLYSDYIKYLRALPMKEASDFWKGKLQGVRPCHFPIAPQHSRKQRQLHSLFVDFNRFSEIQTLAERNNVTFANILLSAWSLVLHIYTSSSEVCYGYLTSGRNVPINDVENAVGAFINMLVSRVRVSNSRSLLAMSENVQSDFIESLPYQHCSLAQFQHDLGLSGQPLFNTAISIQNQGATEVERTSDANVEFVHLDGGDPSEFALTVNIDTTRHDEGVRLAYWTDSVSDDEAKNVSSLLVKILSQVLADPSQTVAELGAVITNKPKATPKAKVYTPSVRSPMSSPRFEISDPMASSRNIPRMEFPQASTPTAMDGPDWSNLIRSIVSEMVPQIVSQVMEKNKLPPIATQSTVSEMTNQMAGMIARRASQSNRGRHLDTSSIRSRRMSTASDAGSRIQTAADMVAAAGVMATEALKSVPPDFVEKKLLGLWSDLLDMVEDSIDKEDSFFQLGGDSIIAMRLVGAAREEGLSMTVADVFKNPTFADMARVVRVAGEVIDEVMSRAGGESLKDAPGSSSKPKIEIPQHTVSAWRDFQSMVSEQAIDDKSTEGRNTPPAQEERQLHEKTEQMFKKWSGFADGQNGRPQPRPQPQRSASGTFTMPHTIHEDSAPKSISLLGDPNVDSVISKVQVFKGGITDVLPVTDFQALAITGTLLESKWMLNYFFLDGEGILDLRKLKQACFRIVQAFDILRTVFVPYGDRFLQVVLRKLQPDFIYQETDQSLDVFTTELRQKDQEHGPRLGEAFVQFVVAKQKSSNRYRIFLRLSHAQYDGFCFSKILESLQAGYNGLPISTTPSFGNYVRETARTVAGAHDHWREILRGSKMTEIVPRYGPNYQRSAGRTITLKQALTVPLLSKVNITTATVIKAAWAATLARVAGKSDIVFGHVVSGRSGGVPNVENIIGPCLNMVPVRVVYRPEWTVFDLLGYIQEQQISNMPYESLGFREITRNCTDWPDWTNFSSVLQHNQNIQSEDATLQLGGIEFKIGAAGNQEDFADISILSTSKAGNEVEVTLTYAPNSTLNAAFTQNIFDMLCANVITFSEDPYTLLPAQSEIGSQSSTTITSESAHKKSADKQPLTLPTDTGLSKHELATLSTKLRAAWEQNLRNENNAPPAIDLASDFFQLGGDIQGIAQIASTFDHEDGWKVRVEDLLDKPVFVDQVGLLAAERKKQIEKEEMSPWGEKGKTAAKGVLGDNEKLERRQSGLGALVRKIGLKRRDTPKESK</sequence>
<dbReference type="Pfam" id="PF00668">
    <property type="entry name" value="Condensation"/>
    <property type="match status" value="9"/>
</dbReference>
<dbReference type="Pfam" id="PF00550">
    <property type="entry name" value="PP-binding"/>
    <property type="match status" value="6"/>
</dbReference>
<feature type="compositionally biased region" description="Basic and acidic residues" evidence="5">
    <location>
        <begin position="7795"/>
        <end position="7805"/>
    </location>
</feature>
<evidence type="ECO:0000256" key="1">
    <source>
        <dbReference type="ARBA" id="ARBA00022450"/>
    </source>
</evidence>
<feature type="region of interest" description="Disordered" evidence="5">
    <location>
        <begin position="7795"/>
        <end position="7819"/>
    </location>
</feature>
<evidence type="ECO:0000256" key="5">
    <source>
        <dbReference type="SAM" id="MobiDB-lite"/>
    </source>
</evidence>
<dbReference type="InterPro" id="IPR001242">
    <property type="entry name" value="Condensation_dom"/>
</dbReference>
<feature type="compositionally biased region" description="Basic and acidic residues" evidence="5">
    <location>
        <begin position="7178"/>
        <end position="7191"/>
    </location>
</feature>
<dbReference type="CDD" id="cd19534">
    <property type="entry name" value="E_NRPS"/>
    <property type="match status" value="2"/>
</dbReference>
<dbReference type="CDD" id="cd05918">
    <property type="entry name" value="A_NRPS_SidN3_like"/>
    <property type="match status" value="5"/>
</dbReference>
<dbReference type="InterPro" id="IPR006162">
    <property type="entry name" value="Ppantetheine_attach_site"/>
</dbReference>
<dbReference type="PROSITE" id="PS50075">
    <property type="entry name" value="CARRIER"/>
    <property type="match status" value="7"/>
</dbReference>
<feature type="compositionally biased region" description="Polar residues" evidence="5">
    <location>
        <begin position="7676"/>
        <end position="7685"/>
    </location>
</feature>
<accession>A0ABR3QIE0</accession>
<comment type="similarity">
    <text evidence="4">Belongs to the NRP synthetase family.</text>
</comment>
<feature type="region of interest" description="Disordered" evidence="5">
    <location>
        <begin position="7676"/>
        <end position="7705"/>
    </location>
</feature>
<dbReference type="EMBL" id="JAKJXO020000022">
    <property type="protein sequence ID" value="KAL1591925.1"/>
    <property type="molecule type" value="Genomic_DNA"/>
</dbReference>
<dbReference type="Gene3D" id="3.30.559.30">
    <property type="entry name" value="Nonribosomal peptide synthetase, condensation domain"/>
    <property type="match status" value="10"/>
</dbReference>
<feature type="domain" description="Carrier" evidence="6">
    <location>
        <begin position="4821"/>
        <end position="4897"/>
    </location>
</feature>
<evidence type="ECO:0000256" key="2">
    <source>
        <dbReference type="ARBA" id="ARBA00022553"/>
    </source>
</evidence>
<name>A0ABR3QIE0_9PLEO</name>
<dbReference type="InterPro" id="IPR009081">
    <property type="entry name" value="PP-bd_ACP"/>
</dbReference>
<evidence type="ECO:0000313" key="8">
    <source>
        <dbReference type="Proteomes" id="UP001521785"/>
    </source>
</evidence>
<dbReference type="Gene3D" id="3.40.50.12780">
    <property type="entry name" value="N-terminal domain of ligase-like"/>
    <property type="match status" value="5"/>
</dbReference>
<dbReference type="PANTHER" id="PTHR45398">
    <property type="match status" value="1"/>
</dbReference>
<dbReference type="Gene3D" id="1.10.1200.10">
    <property type="entry name" value="ACP-like"/>
    <property type="match status" value="6"/>
</dbReference>
<dbReference type="Gene3D" id="2.30.38.10">
    <property type="entry name" value="Luciferase, Domain 3"/>
    <property type="match status" value="1"/>
</dbReference>
<dbReference type="CDD" id="cd19545">
    <property type="entry name" value="FUM14_C_NRPS-like"/>
    <property type="match status" value="2"/>
</dbReference>
<dbReference type="SUPFAM" id="SSF52777">
    <property type="entry name" value="CoA-dependent acyltransferases"/>
    <property type="match status" value="19"/>
</dbReference>
<dbReference type="InterPro" id="IPR020845">
    <property type="entry name" value="AMP-binding_CS"/>
</dbReference>
<feature type="domain" description="Carrier" evidence="6">
    <location>
        <begin position="2189"/>
        <end position="2265"/>
    </location>
</feature>
<protein>
    <submittedName>
        <fullName evidence="7">NRPS</fullName>
    </submittedName>
</protein>
<dbReference type="PANTHER" id="PTHR45398:SF1">
    <property type="entry name" value="ENZYME, PUTATIVE (JCVI)-RELATED"/>
    <property type="match status" value="1"/>
</dbReference>
<dbReference type="Gene3D" id="3.30.300.30">
    <property type="match status" value="5"/>
</dbReference>